<keyword evidence="1" id="KW-0812">Transmembrane</keyword>
<accession>A0A561E3B7</accession>
<dbReference type="EMBL" id="VIVQ01000002">
    <property type="protein sequence ID" value="TWE10105.1"/>
    <property type="molecule type" value="Genomic_DNA"/>
</dbReference>
<gene>
    <name evidence="2" type="ORF">BKA23_2456</name>
</gene>
<evidence type="ECO:0000313" key="2">
    <source>
        <dbReference type="EMBL" id="TWE10105.1"/>
    </source>
</evidence>
<evidence type="ECO:0000313" key="3">
    <source>
        <dbReference type="Proteomes" id="UP000318297"/>
    </source>
</evidence>
<sequence>MMEDMRQRNTLLGIGLVLVVLGIVSFSASSALGVVLIIAAVAVLIGSLRAHGIDTSNRQHSSNS</sequence>
<evidence type="ECO:0000256" key="1">
    <source>
        <dbReference type="SAM" id="Phobius"/>
    </source>
</evidence>
<keyword evidence="3" id="KW-1185">Reference proteome</keyword>
<feature type="transmembrane region" description="Helical" evidence="1">
    <location>
        <begin position="12"/>
        <end position="45"/>
    </location>
</feature>
<dbReference type="RefSeq" id="WP_145228828.1">
    <property type="nucleotide sequence ID" value="NZ_VIVQ01000002.1"/>
</dbReference>
<dbReference type="Proteomes" id="UP000318297">
    <property type="component" value="Unassembled WGS sequence"/>
</dbReference>
<protein>
    <submittedName>
        <fullName evidence="2">Uncharacterized protein</fullName>
    </submittedName>
</protein>
<keyword evidence="1" id="KW-0472">Membrane</keyword>
<proteinExistence type="predicted"/>
<reference evidence="2 3" key="1">
    <citation type="submission" date="2019-06" db="EMBL/GenBank/DDBJ databases">
        <title>Sequencing the genomes of 1000 actinobacteria strains.</title>
        <authorList>
            <person name="Klenk H.-P."/>
        </authorList>
    </citation>
    <scope>NUCLEOTIDE SEQUENCE [LARGE SCALE GENOMIC DNA]</scope>
    <source>
        <strain evidence="2 3">DSM 19560</strain>
    </source>
</reference>
<organism evidence="2 3">
    <name type="scientific">Rudaeicoccus suwonensis</name>
    <dbReference type="NCBI Taxonomy" id="657409"/>
    <lineage>
        <taxon>Bacteria</taxon>
        <taxon>Bacillati</taxon>
        <taxon>Actinomycetota</taxon>
        <taxon>Actinomycetes</taxon>
        <taxon>Micrococcales</taxon>
        <taxon>Dermacoccaceae</taxon>
        <taxon>Rudaeicoccus</taxon>
    </lineage>
</organism>
<comment type="caution">
    <text evidence="2">The sequence shown here is derived from an EMBL/GenBank/DDBJ whole genome shotgun (WGS) entry which is preliminary data.</text>
</comment>
<keyword evidence="1" id="KW-1133">Transmembrane helix</keyword>
<dbReference type="AlphaFoldDB" id="A0A561E3B7"/>
<name>A0A561E3B7_9MICO</name>